<feature type="compositionally biased region" description="Polar residues" evidence="5">
    <location>
        <begin position="875"/>
        <end position="885"/>
    </location>
</feature>
<feature type="compositionally biased region" description="Basic and acidic residues" evidence="5">
    <location>
        <begin position="381"/>
        <end position="390"/>
    </location>
</feature>
<accession>A0A2G8SUR4</accession>
<keyword evidence="8" id="KW-1185">Reference proteome</keyword>
<comment type="subcellular location">
    <subcellularLocation>
        <location evidence="1">Membrane</location>
    </subcellularLocation>
</comment>
<feature type="compositionally biased region" description="Polar residues" evidence="5">
    <location>
        <begin position="507"/>
        <end position="520"/>
    </location>
</feature>
<evidence type="ECO:0000256" key="5">
    <source>
        <dbReference type="SAM" id="MobiDB-lite"/>
    </source>
</evidence>
<evidence type="ECO:0000256" key="3">
    <source>
        <dbReference type="ARBA" id="ARBA00022989"/>
    </source>
</evidence>
<feature type="compositionally biased region" description="Pro residues" evidence="5">
    <location>
        <begin position="452"/>
        <end position="461"/>
    </location>
</feature>
<dbReference type="GO" id="GO:0043495">
    <property type="term" value="F:protein-membrane adaptor activity"/>
    <property type="evidence" value="ECO:0007669"/>
    <property type="project" value="TreeGrafter"/>
</dbReference>
<dbReference type="InterPro" id="IPR012919">
    <property type="entry name" value="SUN_dom"/>
</dbReference>
<feature type="compositionally biased region" description="Basic residues" evidence="5">
    <location>
        <begin position="894"/>
        <end position="911"/>
    </location>
</feature>
<evidence type="ECO:0000256" key="4">
    <source>
        <dbReference type="ARBA" id="ARBA00023136"/>
    </source>
</evidence>
<comment type="caution">
    <text evidence="7">The sequence shown here is derived from an EMBL/GenBank/DDBJ whole genome shotgun (WGS) entry which is preliminary data.</text>
</comment>
<feature type="region of interest" description="Disordered" evidence="5">
    <location>
        <begin position="379"/>
        <end position="403"/>
    </location>
</feature>
<gene>
    <name evidence="7" type="ORF">GSI_01194</name>
</gene>
<dbReference type="Proteomes" id="UP000230002">
    <property type="component" value="Unassembled WGS sequence"/>
</dbReference>
<feature type="region of interest" description="Disordered" evidence="5">
    <location>
        <begin position="416"/>
        <end position="614"/>
    </location>
</feature>
<dbReference type="PANTHER" id="PTHR12911">
    <property type="entry name" value="SAD1/UNC-84-LIKE PROTEIN-RELATED"/>
    <property type="match status" value="1"/>
</dbReference>
<keyword evidence="4" id="KW-0472">Membrane</keyword>
<evidence type="ECO:0000259" key="6">
    <source>
        <dbReference type="PROSITE" id="PS51469"/>
    </source>
</evidence>
<evidence type="ECO:0000256" key="2">
    <source>
        <dbReference type="ARBA" id="ARBA00022692"/>
    </source>
</evidence>
<feature type="region of interest" description="Disordered" evidence="5">
    <location>
        <begin position="772"/>
        <end position="807"/>
    </location>
</feature>
<feature type="region of interest" description="Disordered" evidence="5">
    <location>
        <begin position="871"/>
        <end position="944"/>
    </location>
</feature>
<evidence type="ECO:0000256" key="1">
    <source>
        <dbReference type="ARBA" id="ARBA00004370"/>
    </source>
</evidence>
<feature type="domain" description="SUN" evidence="6">
    <location>
        <begin position="1"/>
        <end position="173"/>
    </location>
</feature>
<organism evidence="7 8">
    <name type="scientific">Ganoderma sinense ZZ0214-1</name>
    <dbReference type="NCBI Taxonomy" id="1077348"/>
    <lineage>
        <taxon>Eukaryota</taxon>
        <taxon>Fungi</taxon>
        <taxon>Dikarya</taxon>
        <taxon>Basidiomycota</taxon>
        <taxon>Agaricomycotina</taxon>
        <taxon>Agaricomycetes</taxon>
        <taxon>Polyporales</taxon>
        <taxon>Polyporaceae</taxon>
        <taxon>Ganoderma</taxon>
    </lineage>
</organism>
<evidence type="ECO:0000313" key="7">
    <source>
        <dbReference type="EMBL" id="PIL37500.1"/>
    </source>
</evidence>
<feature type="compositionally biased region" description="Acidic residues" evidence="5">
    <location>
        <begin position="927"/>
        <end position="936"/>
    </location>
</feature>
<proteinExistence type="predicted"/>
<reference evidence="7 8" key="1">
    <citation type="journal article" date="2015" name="Sci. Rep.">
        <title>Chromosome-level genome map provides insights into diverse defense mechanisms in the medicinal fungus Ganoderma sinense.</title>
        <authorList>
            <person name="Zhu Y."/>
            <person name="Xu J."/>
            <person name="Sun C."/>
            <person name="Zhou S."/>
            <person name="Xu H."/>
            <person name="Nelson D.R."/>
            <person name="Qian J."/>
            <person name="Song J."/>
            <person name="Luo H."/>
            <person name="Xiang L."/>
            <person name="Li Y."/>
            <person name="Xu Z."/>
            <person name="Ji A."/>
            <person name="Wang L."/>
            <person name="Lu S."/>
            <person name="Hayward A."/>
            <person name="Sun W."/>
            <person name="Li X."/>
            <person name="Schwartz D.C."/>
            <person name="Wang Y."/>
            <person name="Chen S."/>
        </authorList>
    </citation>
    <scope>NUCLEOTIDE SEQUENCE [LARGE SCALE GENOMIC DNA]</scope>
    <source>
        <strain evidence="7 8">ZZ0214-1</strain>
    </source>
</reference>
<dbReference type="EMBL" id="AYKW01000001">
    <property type="protein sequence ID" value="PIL37500.1"/>
    <property type="molecule type" value="Genomic_DNA"/>
</dbReference>
<dbReference type="OrthoDB" id="342281at2759"/>
<evidence type="ECO:0000313" key="8">
    <source>
        <dbReference type="Proteomes" id="UP000230002"/>
    </source>
</evidence>
<dbReference type="Gene3D" id="2.60.120.260">
    <property type="entry name" value="Galactose-binding domain-like"/>
    <property type="match status" value="1"/>
</dbReference>
<feature type="region of interest" description="Disordered" evidence="5">
    <location>
        <begin position="247"/>
        <end position="311"/>
    </location>
</feature>
<sequence length="1418" mass="157719">MLRGRDRGIHPEAALDDDIRIGNCWAIPSTAGQLGFRLASMIHPTHVTIDHIPSEIAADISHAPREFALWGGVDGPYEDILRNFTRSNNITPPAIGQRSAPPVTHGYNFALLAHFEYDIRAGVPVQTFGLLPVQPAAPMNVTRSSSVPLLGTVGPRTRPSTTVPRSDFTFASSAHHVVPGGSQNIPPVESNQPTREEIVYAVKVTYARFHNLSTLMSDDDAWAFWTKLDDGKRGELLQQYQNYRADVSQNNAPPPLHPDRGAQVPDPPLNQSLDSQLPPSGGLTPLQSAFDDGLHPDSLTSANGAALPMGLSDEPTQQEIVHAIKVVQAHVDPRTFMSDQDAWTLWLEWKVMLRDELWRRFQEICAETVSEAEDVEMDAETVERQQHHSNQEFQQLQARHPPHDASTVAMVLQTRSPFPSGHVDNERHSPEPHRRDVRRNEASLPQREYGQGPPPSLPRPPTAMQTDSPAPRHFPHPPLASTPLRPQHNHSGPSLQQIAEPHPVKLWQQQSQDWSRSPSTAMPAHRPSKRYASHENWVPLPPSSHQQSENREVEFQWCTTSRQPDNQLQLPPPPQQGQPSLQLGVKSGGRPLPPPPSHAFVAHGQPPPQAGATTGYHPQPPLPDHRIVNHGQLPLQPQMGYQPPPPDHQFVAHGQMGVATGYHQWADQGSTALQISVGRQYPQDGPYGMQSQAQQIPPQSQPQMQDILRSRPGHPLLPPSPTHVMRHPVPSLLGQPPAHLVDPATSSQGTYRDDGDCMTEEMMTQGTVEGWKDSQTSFTGIPDPLTRRDKGKHRADYDRPVSTGTDRMEIPLHHRPHRDDVPAFVNSDGTMLVISEIQGLTNAVRDSTQAQKEFSQEFLLFREIFLKEIGEGEPSGTSSGVQLGASQKRPPQTARKRKLENKLRQAQKRQRKVNEKVRRLRGQSKYDDDEADDESDPAAPRDQLEARVRHSVTSFLQIYDWSIVAHQYPTLTAQEQEDYKQRKDYIVPTVSKNFRPDFKLAWKRHPFNKENRHVFIELFLARVEGGAYFKHPTPQEMLTYDCIGFVLDNHMKYCRQLWRRSLQPPSPEKLAQLAKGEAQRSRRKTSLPYACLMINHSAQHSPGTSSLPALSRYSYSGLIRSPASPLLTTLLLYPILRVDAPHSRALQSPPASTRSFTLLPLPPSPPLLIVPFFSALLHPCRRSSPLPCSPESSRVDAIAPSLPVSTRSFAPRILGPVLPLLAAPFLSSRVDTPRHLSPRRRSLLTGCLLRTHQRLSPFLFSPPSSAHTDTPQDSSTLCSSSSALTSALMRSFALHILAPASPLLFSPLTSMRRHSSSFLRPPAPAVILLFSSHPSAHPVPHSSPLLRAQPLFLSHAQPLFLSRAQPAHRAFTSPLFPLPSPSLCTTLRASTYHPRVHLQALHVIELIAVSAKVGWSQN</sequence>
<dbReference type="GO" id="GO:0034993">
    <property type="term" value="C:meiotic nuclear membrane microtubule tethering complex"/>
    <property type="evidence" value="ECO:0007669"/>
    <property type="project" value="TreeGrafter"/>
</dbReference>
<keyword evidence="3" id="KW-1133">Transmembrane helix</keyword>
<dbReference type="PROSITE" id="PS51469">
    <property type="entry name" value="SUN"/>
    <property type="match status" value="1"/>
</dbReference>
<dbReference type="InterPro" id="IPR045119">
    <property type="entry name" value="SUN1-5"/>
</dbReference>
<dbReference type="PANTHER" id="PTHR12911:SF8">
    <property type="entry name" value="KLAROID PROTEIN-RELATED"/>
    <property type="match status" value="1"/>
</dbReference>
<keyword evidence="2" id="KW-0812">Transmembrane</keyword>
<name>A0A2G8SUR4_9APHY</name>
<feature type="compositionally biased region" description="Basic and acidic residues" evidence="5">
    <location>
        <begin position="423"/>
        <end position="441"/>
    </location>
</feature>
<dbReference type="STRING" id="1077348.A0A2G8SUR4"/>
<protein>
    <recommendedName>
        <fullName evidence="6">SUN domain-containing protein</fullName>
    </recommendedName>
</protein>
<dbReference type="Pfam" id="PF07738">
    <property type="entry name" value="Sad1_UNC"/>
    <property type="match status" value="1"/>
</dbReference>
<feature type="compositionally biased region" description="Polar residues" evidence="5">
    <location>
        <begin position="269"/>
        <end position="278"/>
    </location>
</feature>